<feature type="disulfide bond" evidence="11">
    <location>
        <begin position="543"/>
        <end position="553"/>
    </location>
</feature>
<feature type="disulfide bond" evidence="11">
    <location>
        <begin position="519"/>
        <end position="528"/>
    </location>
</feature>
<dbReference type="PROSITE" id="PS01187">
    <property type="entry name" value="EGF_CA"/>
    <property type="match status" value="2"/>
</dbReference>
<dbReference type="SMART" id="SM00365">
    <property type="entry name" value="LRR_SD22"/>
    <property type="match status" value="3"/>
</dbReference>
<feature type="domain" description="EGF-like" evidence="14">
    <location>
        <begin position="757"/>
        <end position="794"/>
    </location>
</feature>
<dbReference type="FunFam" id="2.10.25.10:FF:000142">
    <property type="entry name" value="Crumbs cell polarity complex component 2"/>
    <property type="match status" value="1"/>
</dbReference>
<name>A0A7R9QQA5_9ACAR</name>
<dbReference type="Pfam" id="PF00054">
    <property type="entry name" value="Laminin_G_1"/>
    <property type="match status" value="1"/>
</dbReference>
<feature type="domain" description="EGF-like" evidence="14">
    <location>
        <begin position="339"/>
        <end position="374"/>
    </location>
</feature>
<dbReference type="InterPro" id="IPR032675">
    <property type="entry name" value="LRR_dom_sf"/>
</dbReference>
<evidence type="ECO:0000256" key="7">
    <source>
        <dbReference type="ARBA" id="ARBA00022737"/>
    </source>
</evidence>
<dbReference type="FunFam" id="3.80.10.10:FF:000002">
    <property type="entry name" value="Slit guidance ligand 2"/>
    <property type="match status" value="1"/>
</dbReference>
<dbReference type="PROSITE" id="PS00010">
    <property type="entry name" value="ASX_HYDROXYL"/>
    <property type="match status" value="3"/>
</dbReference>
<dbReference type="OrthoDB" id="283575at2759"/>
<feature type="disulfide bond" evidence="11">
    <location>
        <begin position="784"/>
        <end position="793"/>
    </location>
</feature>
<dbReference type="InterPro" id="IPR051355">
    <property type="entry name" value="Notch/Slit_guidance"/>
</dbReference>
<dbReference type="InterPro" id="IPR001881">
    <property type="entry name" value="EGF-like_Ca-bd_dom"/>
</dbReference>
<dbReference type="FunFam" id="2.10.25.10:FF:000556">
    <property type="entry name" value="Blast:Protein slit"/>
    <property type="match status" value="1"/>
</dbReference>
<feature type="disulfide bond" evidence="11">
    <location>
        <begin position="566"/>
        <end position="575"/>
    </location>
</feature>
<evidence type="ECO:0000259" key="13">
    <source>
        <dbReference type="PROSITE" id="PS50025"/>
    </source>
</evidence>
<evidence type="ECO:0000256" key="2">
    <source>
        <dbReference type="ARBA" id="ARBA00022473"/>
    </source>
</evidence>
<dbReference type="PRINTS" id="PR00010">
    <property type="entry name" value="EGFBLOOD"/>
</dbReference>
<accession>A0A7R9QQA5</accession>
<comment type="caution">
    <text evidence="11">Lacks conserved residue(s) required for the propagation of feature annotation.</text>
</comment>
<dbReference type="PROSITE" id="PS50025">
    <property type="entry name" value="LAM_G_DOMAIN"/>
    <property type="match status" value="1"/>
</dbReference>
<dbReference type="SMART" id="SM00179">
    <property type="entry name" value="EGF_CA"/>
    <property type="match status" value="7"/>
</dbReference>
<evidence type="ECO:0000256" key="10">
    <source>
        <dbReference type="ARBA" id="ARBA00023180"/>
    </source>
</evidence>
<dbReference type="InterPro" id="IPR013032">
    <property type="entry name" value="EGF-like_CS"/>
</dbReference>
<dbReference type="GO" id="GO:0048495">
    <property type="term" value="F:Roundabout binding"/>
    <property type="evidence" value="ECO:0007669"/>
    <property type="project" value="TreeGrafter"/>
</dbReference>
<dbReference type="InterPro" id="IPR013320">
    <property type="entry name" value="ConA-like_dom_sf"/>
</dbReference>
<dbReference type="SMART" id="SM00041">
    <property type="entry name" value="CT"/>
    <property type="match status" value="1"/>
</dbReference>
<evidence type="ECO:0000256" key="8">
    <source>
        <dbReference type="ARBA" id="ARBA00022902"/>
    </source>
</evidence>
<dbReference type="CDD" id="cd00054">
    <property type="entry name" value="EGF_CA"/>
    <property type="match status" value="5"/>
</dbReference>
<evidence type="ECO:0000259" key="14">
    <source>
        <dbReference type="PROSITE" id="PS50026"/>
    </source>
</evidence>
<gene>
    <name evidence="15" type="ORF">ONB1V03_LOCUS10570</name>
</gene>
<dbReference type="FunFam" id="2.10.25.10:FF:000587">
    <property type="entry name" value="Slit 2"/>
    <property type="match status" value="1"/>
</dbReference>
<keyword evidence="10" id="KW-0325">Glycoprotein</keyword>
<dbReference type="SMART" id="SM00369">
    <property type="entry name" value="LRR_TYP"/>
    <property type="match status" value="5"/>
</dbReference>
<dbReference type="SUPFAM" id="SSF57196">
    <property type="entry name" value="EGF/Laminin"/>
    <property type="match status" value="3"/>
</dbReference>
<dbReference type="Pfam" id="PF13855">
    <property type="entry name" value="LRR_8"/>
    <property type="match status" value="2"/>
</dbReference>
<evidence type="ECO:0000256" key="6">
    <source>
        <dbReference type="ARBA" id="ARBA00022729"/>
    </source>
</evidence>
<dbReference type="InterPro" id="IPR009030">
    <property type="entry name" value="Growth_fac_rcpt_cys_sf"/>
</dbReference>
<dbReference type="PROSITE" id="PS01186">
    <property type="entry name" value="EGF_2"/>
    <property type="match status" value="7"/>
</dbReference>
<dbReference type="SMART" id="SM00013">
    <property type="entry name" value="LRRNT"/>
    <property type="match status" value="1"/>
</dbReference>
<dbReference type="InterPro" id="IPR001611">
    <property type="entry name" value="Leu-rich_rpt"/>
</dbReference>
<dbReference type="SUPFAM" id="SSF57184">
    <property type="entry name" value="Growth factor receptor domain"/>
    <property type="match status" value="1"/>
</dbReference>
<dbReference type="InterPro" id="IPR000152">
    <property type="entry name" value="EGF-type_Asp/Asn_hydroxyl_site"/>
</dbReference>
<feature type="domain" description="CTCK" evidence="12">
    <location>
        <begin position="799"/>
        <end position="869"/>
    </location>
</feature>
<dbReference type="FunFam" id="2.60.120.200:FF:000134">
    <property type="entry name" value="Slit 2"/>
    <property type="match status" value="1"/>
</dbReference>
<feature type="domain" description="EGF-like" evidence="14">
    <location>
        <begin position="493"/>
        <end position="529"/>
    </location>
</feature>
<keyword evidence="4 11" id="KW-0245">EGF-like domain</keyword>
<dbReference type="InterPro" id="IPR001791">
    <property type="entry name" value="Laminin_G"/>
</dbReference>
<dbReference type="FunFam" id="2.10.25.10:FF:000054">
    <property type="entry name" value="Slit guidance ligand 2"/>
    <property type="match status" value="1"/>
</dbReference>
<organism evidence="15">
    <name type="scientific">Oppiella nova</name>
    <dbReference type="NCBI Taxonomy" id="334625"/>
    <lineage>
        <taxon>Eukaryota</taxon>
        <taxon>Metazoa</taxon>
        <taxon>Ecdysozoa</taxon>
        <taxon>Arthropoda</taxon>
        <taxon>Chelicerata</taxon>
        <taxon>Arachnida</taxon>
        <taxon>Acari</taxon>
        <taxon>Acariformes</taxon>
        <taxon>Sarcoptiformes</taxon>
        <taxon>Oribatida</taxon>
        <taxon>Brachypylina</taxon>
        <taxon>Oppioidea</taxon>
        <taxon>Oppiidae</taxon>
        <taxon>Oppiella</taxon>
    </lineage>
</organism>
<evidence type="ECO:0000256" key="5">
    <source>
        <dbReference type="ARBA" id="ARBA00022614"/>
    </source>
</evidence>
<dbReference type="FunFam" id="2.10.25.10:FF:000472">
    <property type="entry name" value="Uncharacterized protein, isoform A"/>
    <property type="match status" value="1"/>
</dbReference>
<feature type="domain" description="Laminin G" evidence="13">
    <location>
        <begin position="578"/>
        <end position="751"/>
    </location>
</feature>
<dbReference type="Proteomes" id="UP000728032">
    <property type="component" value="Unassembled WGS sequence"/>
</dbReference>
<keyword evidence="16" id="KW-1185">Reference proteome</keyword>
<dbReference type="InterPro" id="IPR000372">
    <property type="entry name" value="LRRNT"/>
</dbReference>
<dbReference type="Gene3D" id="2.10.25.10">
    <property type="entry name" value="Laminin"/>
    <property type="match status" value="7"/>
</dbReference>
<dbReference type="Gene3D" id="2.60.120.200">
    <property type="match status" value="1"/>
</dbReference>
<evidence type="ECO:0000256" key="9">
    <source>
        <dbReference type="ARBA" id="ARBA00023157"/>
    </source>
</evidence>
<feature type="disulfide bond" evidence="11">
    <location>
        <begin position="441"/>
        <end position="450"/>
    </location>
</feature>
<dbReference type="PANTHER" id="PTHR45836:SF4">
    <property type="entry name" value="PROTEIN SLIT"/>
    <property type="match status" value="1"/>
</dbReference>
<proteinExistence type="predicted"/>
<dbReference type="SMART" id="SM00282">
    <property type="entry name" value="LamG"/>
    <property type="match status" value="1"/>
</dbReference>
<dbReference type="GO" id="GO:0007411">
    <property type="term" value="P:axon guidance"/>
    <property type="evidence" value="ECO:0007669"/>
    <property type="project" value="TreeGrafter"/>
</dbReference>
<evidence type="ECO:0000256" key="4">
    <source>
        <dbReference type="ARBA" id="ARBA00022536"/>
    </source>
</evidence>
<dbReference type="Pfam" id="PF12661">
    <property type="entry name" value="hEGF"/>
    <property type="match status" value="1"/>
</dbReference>
<keyword evidence="3" id="KW-0964">Secreted</keyword>
<dbReference type="SUPFAM" id="SSF52058">
    <property type="entry name" value="L domain-like"/>
    <property type="match status" value="1"/>
</dbReference>
<dbReference type="GO" id="GO:0005509">
    <property type="term" value="F:calcium ion binding"/>
    <property type="evidence" value="ECO:0007669"/>
    <property type="project" value="InterPro"/>
</dbReference>
<dbReference type="PROSITE" id="PS51450">
    <property type="entry name" value="LRR"/>
    <property type="match status" value="2"/>
</dbReference>
<feature type="disulfide bond" evidence="11">
    <location>
        <begin position="364"/>
        <end position="373"/>
    </location>
</feature>
<dbReference type="CDD" id="cd00110">
    <property type="entry name" value="LamG"/>
    <property type="match status" value="1"/>
</dbReference>
<evidence type="ECO:0000313" key="15">
    <source>
        <dbReference type="EMBL" id="CAD7653919.1"/>
    </source>
</evidence>
<evidence type="ECO:0000259" key="12">
    <source>
        <dbReference type="PROSITE" id="PS01225"/>
    </source>
</evidence>
<dbReference type="InterPro" id="IPR006207">
    <property type="entry name" value="Cys_knot_C"/>
</dbReference>
<dbReference type="GO" id="GO:0005576">
    <property type="term" value="C:extracellular region"/>
    <property type="evidence" value="ECO:0007669"/>
    <property type="project" value="UniProtKB-SubCell"/>
</dbReference>
<dbReference type="GO" id="GO:0048513">
    <property type="term" value="P:animal organ development"/>
    <property type="evidence" value="ECO:0007669"/>
    <property type="project" value="UniProtKB-ARBA"/>
</dbReference>
<dbReference type="FunFam" id="3.80.10.10:FF:000004">
    <property type="entry name" value="Slit guidance ligand 2"/>
    <property type="match status" value="1"/>
</dbReference>
<feature type="disulfide bond" evidence="11">
    <location>
        <begin position="761"/>
        <end position="771"/>
    </location>
</feature>
<feature type="domain" description="EGF-like" evidence="14">
    <location>
        <begin position="415"/>
        <end position="451"/>
    </location>
</feature>
<evidence type="ECO:0000313" key="16">
    <source>
        <dbReference type="Proteomes" id="UP000728032"/>
    </source>
</evidence>
<dbReference type="PANTHER" id="PTHR45836">
    <property type="entry name" value="SLIT HOMOLOG"/>
    <property type="match status" value="1"/>
</dbReference>
<dbReference type="Gene3D" id="3.80.10.10">
    <property type="entry name" value="Ribonuclease Inhibitor"/>
    <property type="match status" value="2"/>
</dbReference>
<keyword evidence="8" id="KW-0524">Neurogenesis</keyword>
<dbReference type="InterPro" id="IPR000483">
    <property type="entry name" value="Cys-rich_flank_reg_C"/>
</dbReference>
<keyword evidence="7" id="KW-0677">Repeat</keyword>
<dbReference type="InterPro" id="IPR000742">
    <property type="entry name" value="EGF"/>
</dbReference>
<evidence type="ECO:0008006" key="17">
    <source>
        <dbReference type="Google" id="ProtNLM"/>
    </source>
</evidence>
<feature type="domain" description="EGF-like" evidence="14">
    <location>
        <begin position="539"/>
        <end position="576"/>
    </location>
</feature>
<feature type="disulfide bond" evidence="11">
    <location>
        <begin position="481"/>
        <end position="490"/>
    </location>
</feature>
<dbReference type="EMBL" id="CAJPVJ010007263">
    <property type="protein sequence ID" value="CAG2171106.1"/>
    <property type="molecule type" value="Genomic_DNA"/>
</dbReference>
<evidence type="ECO:0000256" key="3">
    <source>
        <dbReference type="ARBA" id="ARBA00022525"/>
    </source>
</evidence>
<dbReference type="InterPro" id="IPR018097">
    <property type="entry name" value="EGF_Ca-bd_CS"/>
</dbReference>
<keyword evidence="5" id="KW-0433">Leucine-rich repeat</keyword>
<evidence type="ECO:0000256" key="11">
    <source>
        <dbReference type="PROSITE-ProRule" id="PRU00076"/>
    </source>
</evidence>
<dbReference type="Pfam" id="PF01463">
    <property type="entry name" value="LRRCT"/>
    <property type="match status" value="1"/>
</dbReference>
<dbReference type="GO" id="GO:0008201">
    <property type="term" value="F:heparin binding"/>
    <property type="evidence" value="ECO:0007669"/>
    <property type="project" value="TreeGrafter"/>
</dbReference>
<dbReference type="EMBL" id="OC922088">
    <property type="protein sequence ID" value="CAD7653919.1"/>
    <property type="molecule type" value="Genomic_DNA"/>
</dbReference>
<dbReference type="SUPFAM" id="SSF49899">
    <property type="entry name" value="Concanavalin A-like lectins/glucanases"/>
    <property type="match status" value="1"/>
</dbReference>
<protein>
    <recommendedName>
        <fullName evidence="17">Protein slit</fullName>
    </recommendedName>
</protein>
<dbReference type="InterPro" id="IPR003591">
    <property type="entry name" value="Leu-rich_rpt_typical-subtyp"/>
</dbReference>
<dbReference type="Pfam" id="PF00560">
    <property type="entry name" value="LRR_1"/>
    <property type="match status" value="1"/>
</dbReference>
<dbReference type="AlphaFoldDB" id="A0A7R9QQA5"/>
<feature type="domain" description="EGF-like" evidence="14">
    <location>
        <begin position="376"/>
        <end position="413"/>
    </location>
</feature>
<feature type="disulfide bond" evidence="11">
    <location>
        <begin position="403"/>
        <end position="412"/>
    </location>
</feature>
<feature type="domain" description="EGF-like" evidence="14">
    <location>
        <begin position="453"/>
        <end position="491"/>
    </location>
</feature>
<keyword evidence="2" id="KW-0217">Developmental protein</keyword>
<dbReference type="Pfam" id="PF01462">
    <property type="entry name" value="LRRNT"/>
    <property type="match status" value="1"/>
</dbReference>
<keyword evidence="6" id="KW-0732">Signal</keyword>
<comment type="subcellular location">
    <subcellularLocation>
        <location evidence="1">Secreted</location>
    </subcellularLocation>
</comment>
<evidence type="ECO:0000256" key="1">
    <source>
        <dbReference type="ARBA" id="ARBA00004613"/>
    </source>
</evidence>
<reference evidence="15" key="1">
    <citation type="submission" date="2020-11" db="EMBL/GenBank/DDBJ databases">
        <authorList>
            <person name="Tran Van P."/>
        </authorList>
    </citation>
    <scope>NUCLEOTIDE SEQUENCE</scope>
</reference>
<dbReference type="PROSITE" id="PS00022">
    <property type="entry name" value="EGF_1"/>
    <property type="match status" value="7"/>
</dbReference>
<dbReference type="Pfam" id="PF00008">
    <property type="entry name" value="EGF"/>
    <property type="match status" value="5"/>
</dbReference>
<dbReference type="SMART" id="SM00082">
    <property type="entry name" value="LRRCT"/>
    <property type="match status" value="2"/>
</dbReference>
<dbReference type="PROSITE" id="PS01225">
    <property type="entry name" value="CTCK_2"/>
    <property type="match status" value="1"/>
</dbReference>
<sequence>MLNDLLITENKLRQIRPKMFAGLKNMTNLMLRTNQITCITNDSFSDLDSLRLLSLYDNKIRCIMPGAFDKMKALSTLNLLSNPLNCNCHMRWLSNWLKNHNIVTGNPRCQSPVDLKDIPIEDIEQKDFKCDDIERDYSDCGPDSQCPTRCICTGTVVRCSRQKLRAVPRYVQPITTELYLDVNDIATIPREVNQLRDLTRLDLSNNQIALLEDNIFANLSELQTLILSYNKLQCIQSHAFRGLRKLRVLSLHGNDISMIPEGSFIDLVSISHIAMGANPLYCDCNLRWLAQWIQKDFVEGGIARCHEPRSMRDKLIMSAPPNHFICTEDPDPQVLAKCDSCYSFPCANGATCKSMPLRDYQCNCAPGYHGLHCEYKIDACFGNPCDNEGTCKVMEAGRFSCHCPPGFDGDRCETNINDCLANKCENNGTCIDQIESYRCHCLAGFGGEYCETKIQFCHKEYNPCKNGAQCVDHRTHYQCICGKGFSGHNCTDNDDDCADNLCQNGATCVDGLNSYRCECPLGFAGKFCELAPMVELYPQTSPCQQHDCKHGACFMPSGSSDYICKCSPGYTGKRCEMLASISFREGSYLELEPLKTIPDVNLTLKFVTKKESGVVLYWGDGQHLAVELFRGRIRISLDVGNYPVSTMFSYETVSDGRYHELEFVLFKKNFTMRVDGGQHRTIVNEGSKDYLESKSSLFIGGMPDKVAQNAIKNWHIWNSSSLEGCMREIYINGNPPDLNSARRQHLVQPGCVEFDDINKPCLNHLCQNGKCVPTSDLQTYECKCNSGWSGPFCDQAPTCQKEMKRDFYYEDSCRSTKKLKLSECVGSCGDNCCKPLKSKRRSVRMACSDGSKFTKEIEMVRKCGCSRKC</sequence>
<dbReference type="PROSITE" id="PS01185">
    <property type="entry name" value="CTCK_1"/>
    <property type="match status" value="1"/>
</dbReference>
<keyword evidence="9 11" id="KW-1015">Disulfide bond</keyword>
<dbReference type="SMART" id="SM00181">
    <property type="entry name" value="EGF"/>
    <property type="match status" value="7"/>
</dbReference>
<dbReference type="PROSITE" id="PS50026">
    <property type="entry name" value="EGF_3"/>
    <property type="match status" value="7"/>
</dbReference>